<keyword evidence="1" id="KW-0472">Membrane</keyword>
<dbReference type="Proteomes" id="UP000028006">
    <property type="component" value="Unassembled WGS sequence"/>
</dbReference>
<keyword evidence="1" id="KW-1133">Transmembrane helix</keyword>
<protein>
    <submittedName>
        <fullName evidence="2">Uncharacterized protein</fullName>
    </submittedName>
</protein>
<evidence type="ECO:0000313" key="2">
    <source>
        <dbReference type="EMBL" id="KEQ15388.1"/>
    </source>
</evidence>
<sequence>MPVESFNHVLFFCSASQVDVPTRSTGLIGSFIGIITLFYQKVSASVGLFTAENNIDRAIAATIEKL</sequence>
<dbReference type="EMBL" id="JOKG01000001">
    <property type="protein sequence ID" value="KEQ15388.1"/>
    <property type="molecule type" value="Genomic_DNA"/>
</dbReference>
<name>A0A081NAB5_9GAMM</name>
<comment type="caution">
    <text evidence="2">The sequence shown here is derived from an EMBL/GenBank/DDBJ whole genome shotgun (WGS) entry which is preliminary data.</text>
</comment>
<reference evidence="2 3" key="1">
    <citation type="submission" date="2014-06" db="EMBL/GenBank/DDBJ databases">
        <title>Whole Genome Sequences of Three Symbiotic Endozoicomonas Bacteria.</title>
        <authorList>
            <person name="Neave M.J."/>
            <person name="Apprill A."/>
            <person name="Voolstra C.R."/>
        </authorList>
    </citation>
    <scope>NUCLEOTIDE SEQUENCE [LARGE SCALE GENOMIC DNA]</scope>
    <source>
        <strain evidence="2 3">LMG 24815</strain>
    </source>
</reference>
<organism evidence="2 3">
    <name type="scientific">Endozoicomonas montiporae</name>
    <dbReference type="NCBI Taxonomy" id="1027273"/>
    <lineage>
        <taxon>Bacteria</taxon>
        <taxon>Pseudomonadati</taxon>
        <taxon>Pseudomonadota</taxon>
        <taxon>Gammaproteobacteria</taxon>
        <taxon>Oceanospirillales</taxon>
        <taxon>Endozoicomonadaceae</taxon>
        <taxon>Endozoicomonas</taxon>
    </lineage>
</organism>
<feature type="transmembrane region" description="Helical" evidence="1">
    <location>
        <begin position="20"/>
        <end position="39"/>
    </location>
</feature>
<keyword evidence="1" id="KW-0812">Transmembrane</keyword>
<dbReference type="AlphaFoldDB" id="A0A081NAB5"/>
<keyword evidence="3" id="KW-1185">Reference proteome</keyword>
<proteinExistence type="predicted"/>
<gene>
    <name evidence="2" type="ORF">GZ77_01700</name>
</gene>
<evidence type="ECO:0000256" key="1">
    <source>
        <dbReference type="SAM" id="Phobius"/>
    </source>
</evidence>
<evidence type="ECO:0000313" key="3">
    <source>
        <dbReference type="Proteomes" id="UP000028006"/>
    </source>
</evidence>
<accession>A0A081NAB5</accession>